<feature type="transmembrane region" description="Helical" evidence="1">
    <location>
        <begin position="45"/>
        <end position="65"/>
    </location>
</feature>
<organism evidence="2">
    <name type="scientific">viral metagenome</name>
    <dbReference type="NCBI Taxonomy" id="1070528"/>
    <lineage>
        <taxon>unclassified sequences</taxon>
        <taxon>metagenomes</taxon>
        <taxon>organismal metagenomes</taxon>
    </lineage>
</organism>
<feature type="transmembrane region" description="Helical" evidence="1">
    <location>
        <begin position="6"/>
        <end position="24"/>
    </location>
</feature>
<dbReference type="EMBL" id="MN739889">
    <property type="protein sequence ID" value="QHT76121.1"/>
    <property type="molecule type" value="Genomic_DNA"/>
</dbReference>
<dbReference type="Pfam" id="PF04070">
    <property type="entry name" value="DUF378"/>
    <property type="match status" value="1"/>
</dbReference>
<dbReference type="AlphaFoldDB" id="A0A6C0H6B8"/>
<evidence type="ECO:0008006" key="3">
    <source>
        <dbReference type="Google" id="ProtNLM"/>
    </source>
</evidence>
<keyword evidence="1" id="KW-0812">Transmembrane</keyword>
<keyword evidence="1" id="KW-0472">Membrane</keyword>
<dbReference type="InterPro" id="IPR007211">
    <property type="entry name" value="DUF378"/>
</dbReference>
<proteinExistence type="predicted"/>
<reference evidence="2" key="1">
    <citation type="journal article" date="2020" name="Nature">
        <title>Giant virus diversity and host interactions through global metagenomics.</title>
        <authorList>
            <person name="Schulz F."/>
            <person name="Roux S."/>
            <person name="Paez-Espino D."/>
            <person name="Jungbluth S."/>
            <person name="Walsh D.A."/>
            <person name="Denef V.J."/>
            <person name="McMahon K.D."/>
            <person name="Konstantinidis K.T."/>
            <person name="Eloe-Fadrosh E.A."/>
            <person name="Kyrpides N.C."/>
            <person name="Woyke T."/>
        </authorList>
    </citation>
    <scope>NUCLEOTIDE SEQUENCE</scope>
    <source>
        <strain evidence="2">GVMAG-M-3300023179-73</strain>
    </source>
</reference>
<evidence type="ECO:0000313" key="2">
    <source>
        <dbReference type="EMBL" id="QHT76121.1"/>
    </source>
</evidence>
<protein>
    <recommendedName>
        <fullName evidence="3">DUF378 domain-containing protein</fullName>
    </recommendedName>
</protein>
<evidence type="ECO:0000256" key="1">
    <source>
        <dbReference type="SAM" id="Phobius"/>
    </source>
</evidence>
<keyword evidence="1" id="KW-1133">Transmembrane helix</keyword>
<sequence>MFDTKVIAIIVQVLLIAGAINWGLVAYNGTDAVQLITGGGDIEKVVKMVVAAAGLYSAYSLYAMYNQ</sequence>
<accession>A0A6C0H6B8</accession>
<name>A0A6C0H6B8_9ZZZZ</name>